<reference evidence="6" key="1">
    <citation type="journal article" date="2012" name="Nat. Genet.">
        <title>Whole-genome sequence of Schistosoma haematobium.</title>
        <authorList>
            <person name="Young N.D."/>
            <person name="Jex A.R."/>
            <person name="Li B."/>
            <person name="Liu S."/>
            <person name="Yang L."/>
            <person name="Xiong Z."/>
            <person name="Li Y."/>
            <person name="Cantacessi C."/>
            <person name="Hall R.S."/>
            <person name="Xu X."/>
            <person name="Chen F."/>
            <person name="Wu X."/>
            <person name="Zerlotini A."/>
            <person name="Oliveira G."/>
            <person name="Hofmann A."/>
            <person name="Zhang G."/>
            <person name="Fang X."/>
            <person name="Kang Y."/>
            <person name="Campbell B.E."/>
            <person name="Loukas A."/>
            <person name="Ranganathan S."/>
            <person name="Rollinson D."/>
            <person name="Rinaldi G."/>
            <person name="Brindley P.J."/>
            <person name="Yang H."/>
            <person name="Wang J."/>
            <person name="Wang J."/>
            <person name="Gasser R.B."/>
        </authorList>
    </citation>
    <scope>NUCLEOTIDE SEQUENCE</scope>
</reference>
<organism evidence="6 7">
    <name type="scientific">Schistosoma haematobium</name>
    <name type="common">Blood fluke</name>
    <dbReference type="NCBI Taxonomy" id="6185"/>
    <lineage>
        <taxon>Eukaryota</taxon>
        <taxon>Metazoa</taxon>
        <taxon>Spiralia</taxon>
        <taxon>Lophotrochozoa</taxon>
        <taxon>Platyhelminthes</taxon>
        <taxon>Trematoda</taxon>
        <taxon>Digenea</taxon>
        <taxon>Strigeidida</taxon>
        <taxon>Schistosomatoidea</taxon>
        <taxon>Schistosomatidae</taxon>
        <taxon>Schistosoma</taxon>
    </lineage>
</organism>
<dbReference type="InterPro" id="IPR036259">
    <property type="entry name" value="MFS_trans_sf"/>
</dbReference>
<feature type="transmembrane region" description="Helical" evidence="5">
    <location>
        <begin position="84"/>
        <end position="104"/>
    </location>
</feature>
<dbReference type="AlphaFoldDB" id="A0A922S3N1"/>
<dbReference type="InterPro" id="IPR049680">
    <property type="entry name" value="FLVCR1-2_SLC49-like"/>
</dbReference>
<feature type="transmembrane region" description="Helical" evidence="5">
    <location>
        <begin position="450"/>
        <end position="468"/>
    </location>
</feature>
<dbReference type="SUPFAM" id="SSF103473">
    <property type="entry name" value="MFS general substrate transporter"/>
    <property type="match status" value="1"/>
</dbReference>
<feature type="transmembrane region" description="Helical" evidence="5">
    <location>
        <begin position="496"/>
        <end position="516"/>
    </location>
</feature>
<dbReference type="RefSeq" id="XP_051072123.1">
    <property type="nucleotide sequence ID" value="XM_051218818.1"/>
</dbReference>
<feature type="transmembrane region" description="Helical" evidence="5">
    <location>
        <begin position="354"/>
        <end position="378"/>
    </location>
</feature>
<feature type="transmembrane region" description="Helical" evidence="5">
    <location>
        <begin position="124"/>
        <end position="144"/>
    </location>
</feature>
<keyword evidence="4 5" id="KW-0472">Membrane</keyword>
<name>A0A922S3N1_SCHHA</name>
<evidence type="ECO:0000256" key="4">
    <source>
        <dbReference type="ARBA" id="ARBA00023136"/>
    </source>
</evidence>
<dbReference type="EMBL" id="AMPZ03000002">
    <property type="protein sequence ID" value="KAH9592041.1"/>
    <property type="molecule type" value="Genomic_DNA"/>
</dbReference>
<proteinExistence type="predicted"/>
<feature type="transmembrane region" description="Helical" evidence="5">
    <location>
        <begin position="182"/>
        <end position="208"/>
    </location>
</feature>
<dbReference type="GO" id="GO:0016020">
    <property type="term" value="C:membrane"/>
    <property type="evidence" value="ECO:0007669"/>
    <property type="project" value="UniProtKB-SubCell"/>
</dbReference>
<reference evidence="6" key="3">
    <citation type="submission" date="2021-06" db="EMBL/GenBank/DDBJ databases">
        <title>Chromosome-level genome assembly for S. haematobium.</title>
        <authorList>
            <person name="Stroehlein A.J."/>
        </authorList>
    </citation>
    <scope>NUCLEOTIDE SEQUENCE</scope>
</reference>
<keyword evidence="3 5" id="KW-1133">Transmembrane helix</keyword>
<evidence type="ECO:0000256" key="5">
    <source>
        <dbReference type="SAM" id="Phobius"/>
    </source>
</evidence>
<dbReference type="Gene3D" id="1.20.1250.20">
    <property type="entry name" value="MFS general substrate transporter like domains"/>
    <property type="match status" value="1"/>
</dbReference>
<feature type="transmembrane region" description="Helical" evidence="5">
    <location>
        <begin position="318"/>
        <end position="342"/>
    </location>
</feature>
<evidence type="ECO:0000256" key="1">
    <source>
        <dbReference type="ARBA" id="ARBA00004141"/>
    </source>
</evidence>
<gene>
    <name evidence="6" type="primary">MFSD7_1</name>
    <name evidence="6" type="ORF">MS3_00010453</name>
</gene>
<keyword evidence="2 5" id="KW-0812">Transmembrane</keyword>
<evidence type="ECO:0000256" key="3">
    <source>
        <dbReference type="ARBA" id="ARBA00022989"/>
    </source>
</evidence>
<protein>
    <submittedName>
        <fullName evidence="6">Major facilitator super domain-containing protein 7</fullName>
    </submittedName>
</protein>
<feature type="transmembrane region" description="Helical" evidence="5">
    <location>
        <begin position="220"/>
        <end position="239"/>
    </location>
</feature>
<sequence length="550" mass="61030">MPQIQHSQWPSFQFVTNYNVSLLLVEYDSHLGPVNISDSSTIYEYQPFVMTFRQPVLSHDQEDFKEDIPNHLKETDYRVYRTRWIIVFTFASLSCTNAYLWISYSPIANYFVEFYSTSNTVLNLISLIYPLTTIVLGLPIAYAIDRLGVRFIVLCTAICNLLCGCMRVLSSAPHINISSSGRLILIVFGQVIASFAQPFCLFCTTSLACDWFPDNQRTTANTIASLGNSVGILLGSAFAPNYVKSSSDIVSFNYISLGLVAVQFLLSIFLVRRGKPITPPSYVATLAIANRRVNSNRHFISLHSLCNFLKAFGPPLKLYGFWIVTITFSSCIGYFTVLSALLQQILCTKGYSNQFAGFCGSITIVAGLVAAGPVALFVDRTGFLIETLKITFLLSVLGSVCLSIVFWFPNQQILITICLIWLGAFGFSQFSLCLELAAEATYPVSEAITTSFLIISNQIISLAMLPVLQFTAPLANNSTKIISTCGPNKDIRDFSAPHMGLCAFMVLLSIVQLFTLKLPYKRRECLNSVVITVGSNNYINEANDEIPEDF</sequence>
<reference evidence="6" key="2">
    <citation type="journal article" date="2019" name="Gigascience">
        <title>High-quality Schistosoma haematobium genome achieved by single-molecule and long-range sequencing.</title>
        <authorList>
            <person name="Stroehlein A.J."/>
            <person name="Korhonen P.K."/>
            <person name="Chong T.M."/>
            <person name="Lim Y.L."/>
            <person name="Chan K.G."/>
            <person name="Webster B."/>
            <person name="Rollinson D."/>
            <person name="Brindley P.J."/>
            <person name="Gasser R.B."/>
            <person name="Young N.D."/>
        </authorList>
    </citation>
    <scope>NUCLEOTIDE SEQUENCE</scope>
</reference>
<accession>A0A922S3N1</accession>
<feature type="transmembrane region" description="Helical" evidence="5">
    <location>
        <begin position="151"/>
        <end position="170"/>
    </location>
</feature>
<comment type="subcellular location">
    <subcellularLocation>
        <location evidence="1">Membrane</location>
        <topology evidence="1">Multi-pass membrane protein</topology>
    </subcellularLocation>
</comment>
<comment type="caution">
    <text evidence="6">The sequence shown here is derived from an EMBL/GenBank/DDBJ whole genome shotgun (WGS) entry which is preliminary data.</text>
</comment>
<dbReference type="Proteomes" id="UP000471633">
    <property type="component" value="Unassembled WGS sequence"/>
</dbReference>
<feature type="transmembrane region" description="Helical" evidence="5">
    <location>
        <begin position="390"/>
        <end position="408"/>
    </location>
</feature>
<keyword evidence="7" id="KW-1185">Reference proteome</keyword>
<evidence type="ECO:0000313" key="7">
    <source>
        <dbReference type="Proteomes" id="UP000471633"/>
    </source>
</evidence>
<feature type="transmembrane region" description="Helical" evidence="5">
    <location>
        <begin position="414"/>
        <end position="438"/>
    </location>
</feature>
<dbReference type="InterPro" id="IPR011701">
    <property type="entry name" value="MFS"/>
</dbReference>
<dbReference type="PANTHER" id="PTHR10924">
    <property type="entry name" value="MAJOR FACILITATOR SUPERFAMILY PROTEIN-RELATED"/>
    <property type="match status" value="1"/>
</dbReference>
<dbReference type="PANTHER" id="PTHR10924:SF6">
    <property type="entry name" value="SOLUTE CARRIER FAMILY 49 MEMBER A3"/>
    <property type="match status" value="1"/>
</dbReference>
<dbReference type="GeneID" id="24589841"/>
<dbReference type="GO" id="GO:0022857">
    <property type="term" value="F:transmembrane transporter activity"/>
    <property type="evidence" value="ECO:0007669"/>
    <property type="project" value="InterPro"/>
</dbReference>
<evidence type="ECO:0000313" key="6">
    <source>
        <dbReference type="EMBL" id="KAH9592041.1"/>
    </source>
</evidence>
<feature type="transmembrane region" description="Helical" evidence="5">
    <location>
        <begin position="251"/>
        <end position="271"/>
    </location>
</feature>
<reference evidence="6" key="4">
    <citation type="journal article" date="2022" name="PLoS Pathog.">
        <title>Chromosome-level genome of Schistosoma haematobium underpins genome-wide explorations of molecular variation.</title>
        <authorList>
            <person name="Stroehlein A.J."/>
            <person name="Korhonen P.K."/>
            <person name="Lee V.V."/>
            <person name="Ralph S.A."/>
            <person name="Mentink-Kane M."/>
            <person name="You H."/>
            <person name="McManus D.P."/>
            <person name="Tchuente L.T."/>
            <person name="Stothard J.R."/>
            <person name="Kaur P."/>
            <person name="Dudchenko O."/>
            <person name="Aiden E.L."/>
            <person name="Yang B."/>
            <person name="Yang H."/>
            <person name="Emery A.M."/>
            <person name="Webster B.L."/>
            <person name="Brindley P.J."/>
            <person name="Rollinson D."/>
            <person name="Chang B.C.H."/>
            <person name="Gasser R.B."/>
            <person name="Young N.D."/>
        </authorList>
    </citation>
    <scope>NUCLEOTIDE SEQUENCE</scope>
</reference>
<dbReference type="Pfam" id="PF07690">
    <property type="entry name" value="MFS_1"/>
    <property type="match status" value="1"/>
</dbReference>
<dbReference type="CTD" id="24589841"/>
<evidence type="ECO:0000256" key="2">
    <source>
        <dbReference type="ARBA" id="ARBA00022692"/>
    </source>
</evidence>